<reference evidence="2 3" key="1">
    <citation type="submission" date="2020-08" db="EMBL/GenBank/DDBJ databases">
        <title>Genomic Encyclopedia of Type Strains, Phase IV (KMG-IV): sequencing the most valuable type-strain genomes for metagenomic binning, comparative biology and taxonomic classification.</title>
        <authorList>
            <person name="Goeker M."/>
        </authorList>
    </citation>
    <scope>NUCLEOTIDE SEQUENCE [LARGE SCALE GENOMIC DNA]</scope>
    <source>
        <strain evidence="2 3">DSM 26718</strain>
    </source>
</reference>
<dbReference type="AlphaFoldDB" id="A0A7W9T5I0"/>
<evidence type="ECO:0000313" key="2">
    <source>
        <dbReference type="EMBL" id="MBB6061335.1"/>
    </source>
</evidence>
<dbReference type="EMBL" id="JACHGG010000011">
    <property type="protein sequence ID" value="MBB6061335.1"/>
    <property type="molecule type" value="Genomic_DNA"/>
</dbReference>
<name>A0A7W9T5I0_9BACT</name>
<sequence length="167" mass="18296">MAKTFKNLPRPGETTDPKPLSERDFFDLTDESTPVKKAVGKAETAHNTRNISNSSNTSNIGNKSNTNELGSSDPESSPSITAAVVGSEGVRQTFVLSRGHLEQLRDYVHARRAQGDYTYSQKQALQEALDMLFAGATPAPPRPAQTRAQEQERRQRIQQGRQAGGSR</sequence>
<feature type="compositionally biased region" description="Low complexity" evidence="1">
    <location>
        <begin position="47"/>
        <end position="67"/>
    </location>
</feature>
<proteinExistence type="predicted"/>
<gene>
    <name evidence="2" type="ORF">HNQ93_004214</name>
</gene>
<feature type="compositionally biased region" description="Polar residues" evidence="1">
    <location>
        <begin position="68"/>
        <end position="80"/>
    </location>
</feature>
<organism evidence="2 3">
    <name type="scientific">Hymenobacter luteus</name>
    <dbReference type="NCBI Taxonomy" id="1411122"/>
    <lineage>
        <taxon>Bacteria</taxon>
        <taxon>Pseudomonadati</taxon>
        <taxon>Bacteroidota</taxon>
        <taxon>Cytophagia</taxon>
        <taxon>Cytophagales</taxon>
        <taxon>Hymenobacteraceae</taxon>
        <taxon>Hymenobacter</taxon>
    </lineage>
</organism>
<evidence type="ECO:0000256" key="1">
    <source>
        <dbReference type="SAM" id="MobiDB-lite"/>
    </source>
</evidence>
<feature type="region of interest" description="Disordered" evidence="1">
    <location>
        <begin position="1"/>
        <end position="81"/>
    </location>
</feature>
<evidence type="ECO:0000313" key="3">
    <source>
        <dbReference type="Proteomes" id="UP000532746"/>
    </source>
</evidence>
<accession>A0A7W9T5I0</accession>
<dbReference type="Proteomes" id="UP000532746">
    <property type="component" value="Unassembled WGS sequence"/>
</dbReference>
<feature type="region of interest" description="Disordered" evidence="1">
    <location>
        <begin position="134"/>
        <end position="167"/>
    </location>
</feature>
<dbReference type="RefSeq" id="WP_183405473.1">
    <property type="nucleotide sequence ID" value="NZ_JACHGG010000011.1"/>
</dbReference>
<feature type="compositionally biased region" description="Basic and acidic residues" evidence="1">
    <location>
        <begin position="13"/>
        <end position="26"/>
    </location>
</feature>
<comment type="caution">
    <text evidence="2">The sequence shown here is derived from an EMBL/GenBank/DDBJ whole genome shotgun (WGS) entry which is preliminary data.</text>
</comment>
<keyword evidence="3" id="KW-1185">Reference proteome</keyword>
<protein>
    <submittedName>
        <fullName evidence="2">Uncharacterized protein</fullName>
    </submittedName>
</protein>